<feature type="signal peptide" evidence="1">
    <location>
        <begin position="1"/>
        <end position="23"/>
    </location>
</feature>
<dbReference type="SUPFAM" id="SSF56925">
    <property type="entry name" value="OMPA-like"/>
    <property type="match status" value="1"/>
</dbReference>
<evidence type="ECO:0000256" key="1">
    <source>
        <dbReference type="SAM" id="SignalP"/>
    </source>
</evidence>
<dbReference type="RefSeq" id="WP_133586014.1">
    <property type="nucleotide sequence ID" value="NZ_SNYV01000017.1"/>
</dbReference>
<dbReference type="OrthoDB" id="1014137at2"/>
<dbReference type="EMBL" id="SNYV01000017">
    <property type="protein sequence ID" value="TDQ75242.1"/>
    <property type="molecule type" value="Genomic_DNA"/>
</dbReference>
<dbReference type="Pfam" id="PF13568">
    <property type="entry name" value="OMP_b-brl_2"/>
    <property type="match status" value="1"/>
</dbReference>
<protein>
    <submittedName>
        <fullName evidence="3">Outer membrane protein with beta-barrel domain</fullName>
    </submittedName>
</protein>
<comment type="caution">
    <text evidence="3">The sequence shown here is derived from an EMBL/GenBank/DDBJ whole genome shotgun (WGS) entry which is preliminary data.</text>
</comment>
<evidence type="ECO:0000259" key="2">
    <source>
        <dbReference type="Pfam" id="PF13568"/>
    </source>
</evidence>
<keyword evidence="4" id="KW-1185">Reference proteome</keyword>
<sequence length="250" mass="27547">MRKINKYIIALSAVLLFITKGNAQEAGDISVDFILGGKIGGAAPLSLPVEIRKIKSYNPNLPFYVGAKANYAIDSKWGVAVGAIFEGKGMDAKARVKGYKTTFSAVNDSEGKLRGYYTGDITTKIHNLYISVPVQATYQVSERWNVQAGPYVAFAVRKKFYGEAFDGYLRHETPTGDKINIDKADYDFSNSVRNIDVGMSLGAKYAINNKFSALAQFDYGFNNIMKTGFESISFGMHNIFMNIGVGYKLK</sequence>
<evidence type="ECO:0000313" key="3">
    <source>
        <dbReference type="EMBL" id="TDQ75242.1"/>
    </source>
</evidence>
<keyword evidence="1" id="KW-0732">Signal</keyword>
<accession>A0A4R6W8A0</accession>
<evidence type="ECO:0000313" key="4">
    <source>
        <dbReference type="Proteomes" id="UP000295292"/>
    </source>
</evidence>
<gene>
    <name evidence="3" type="ORF">CLV99_3842</name>
</gene>
<dbReference type="AlphaFoldDB" id="A0A4R6W8A0"/>
<proteinExistence type="predicted"/>
<dbReference type="InterPro" id="IPR011250">
    <property type="entry name" value="OMP/PagP_B-barrel"/>
</dbReference>
<feature type="chain" id="PRO_5020814172" evidence="1">
    <location>
        <begin position="24"/>
        <end position="250"/>
    </location>
</feature>
<name>A0A4R6W8A0_9SPHI</name>
<feature type="domain" description="Outer membrane protein beta-barrel" evidence="2">
    <location>
        <begin position="23"/>
        <end position="225"/>
    </location>
</feature>
<dbReference type="Proteomes" id="UP000295292">
    <property type="component" value="Unassembled WGS sequence"/>
</dbReference>
<dbReference type="InterPro" id="IPR025665">
    <property type="entry name" value="Beta-barrel_OMP_2"/>
</dbReference>
<organism evidence="3 4">
    <name type="scientific">Sphingobacterium yanglingense</name>
    <dbReference type="NCBI Taxonomy" id="1437280"/>
    <lineage>
        <taxon>Bacteria</taxon>
        <taxon>Pseudomonadati</taxon>
        <taxon>Bacteroidota</taxon>
        <taxon>Sphingobacteriia</taxon>
        <taxon>Sphingobacteriales</taxon>
        <taxon>Sphingobacteriaceae</taxon>
        <taxon>Sphingobacterium</taxon>
    </lineage>
</organism>
<reference evidence="3 4" key="1">
    <citation type="submission" date="2019-03" db="EMBL/GenBank/DDBJ databases">
        <title>Genomic Encyclopedia of Archaeal and Bacterial Type Strains, Phase II (KMG-II): from individual species to whole genera.</title>
        <authorList>
            <person name="Goeker M."/>
        </authorList>
    </citation>
    <scope>NUCLEOTIDE SEQUENCE [LARGE SCALE GENOMIC DNA]</scope>
    <source>
        <strain evidence="3 4">DSM 28353</strain>
    </source>
</reference>